<dbReference type="Proteomes" id="UP000828390">
    <property type="component" value="Unassembled WGS sequence"/>
</dbReference>
<name>A0A9D4RRE1_DREPO</name>
<dbReference type="AlphaFoldDB" id="A0A9D4RRE1"/>
<evidence type="ECO:0000313" key="2">
    <source>
        <dbReference type="Proteomes" id="UP000828390"/>
    </source>
</evidence>
<sequence length="101" mass="12083">MMDDGPRMIRSFPKIRQTRIAHPEPFRWYSGRRMEMQLLELMLMNRVPLCKDENRVVYLTDVTLNTLCTRVDEIVREVYLTLIMEGSRFNNLDDVVDVMLM</sequence>
<organism evidence="1 2">
    <name type="scientific">Dreissena polymorpha</name>
    <name type="common">Zebra mussel</name>
    <name type="synonym">Mytilus polymorpha</name>
    <dbReference type="NCBI Taxonomy" id="45954"/>
    <lineage>
        <taxon>Eukaryota</taxon>
        <taxon>Metazoa</taxon>
        <taxon>Spiralia</taxon>
        <taxon>Lophotrochozoa</taxon>
        <taxon>Mollusca</taxon>
        <taxon>Bivalvia</taxon>
        <taxon>Autobranchia</taxon>
        <taxon>Heteroconchia</taxon>
        <taxon>Euheterodonta</taxon>
        <taxon>Imparidentia</taxon>
        <taxon>Neoheterodontei</taxon>
        <taxon>Myida</taxon>
        <taxon>Dreissenoidea</taxon>
        <taxon>Dreissenidae</taxon>
        <taxon>Dreissena</taxon>
    </lineage>
</organism>
<comment type="caution">
    <text evidence="1">The sequence shown here is derived from an EMBL/GenBank/DDBJ whole genome shotgun (WGS) entry which is preliminary data.</text>
</comment>
<gene>
    <name evidence="1" type="ORF">DPMN_039117</name>
</gene>
<dbReference type="EMBL" id="JAIWYP010000002">
    <property type="protein sequence ID" value="KAH3875837.1"/>
    <property type="molecule type" value="Genomic_DNA"/>
</dbReference>
<keyword evidence="2" id="KW-1185">Reference proteome</keyword>
<evidence type="ECO:0000313" key="1">
    <source>
        <dbReference type="EMBL" id="KAH3875837.1"/>
    </source>
</evidence>
<accession>A0A9D4RRE1</accession>
<reference evidence="1" key="2">
    <citation type="submission" date="2020-11" db="EMBL/GenBank/DDBJ databases">
        <authorList>
            <person name="McCartney M.A."/>
            <person name="Auch B."/>
            <person name="Kono T."/>
            <person name="Mallez S."/>
            <person name="Becker A."/>
            <person name="Gohl D.M."/>
            <person name="Silverstein K.A.T."/>
            <person name="Koren S."/>
            <person name="Bechman K.B."/>
            <person name="Herman A."/>
            <person name="Abrahante J.E."/>
            <person name="Garbe J."/>
        </authorList>
    </citation>
    <scope>NUCLEOTIDE SEQUENCE</scope>
    <source>
        <strain evidence="1">Duluth1</strain>
        <tissue evidence="1">Whole animal</tissue>
    </source>
</reference>
<protein>
    <submittedName>
        <fullName evidence="1">Uncharacterized protein</fullName>
    </submittedName>
</protein>
<proteinExistence type="predicted"/>
<reference evidence="1" key="1">
    <citation type="journal article" date="2019" name="bioRxiv">
        <title>The Genome of the Zebra Mussel, Dreissena polymorpha: A Resource for Invasive Species Research.</title>
        <authorList>
            <person name="McCartney M.A."/>
            <person name="Auch B."/>
            <person name="Kono T."/>
            <person name="Mallez S."/>
            <person name="Zhang Y."/>
            <person name="Obille A."/>
            <person name="Becker A."/>
            <person name="Abrahante J.E."/>
            <person name="Garbe J."/>
            <person name="Badalamenti J.P."/>
            <person name="Herman A."/>
            <person name="Mangelson H."/>
            <person name="Liachko I."/>
            <person name="Sullivan S."/>
            <person name="Sone E.D."/>
            <person name="Koren S."/>
            <person name="Silverstein K.A.T."/>
            <person name="Beckman K.B."/>
            <person name="Gohl D.M."/>
        </authorList>
    </citation>
    <scope>NUCLEOTIDE SEQUENCE</scope>
    <source>
        <strain evidence="1">Duluth1</strain>
        <tissue evidence="1">Whole animal</tissue>
    </source>
</reference>